<organism evidence="1 2">
    <name type="scientific">Colletotrichum phormii</name>
    <dbReference type="NCBI Taxonomy" id="359342"/>
    <lineage>
        <taxon>Eukaryota</taxon>
        <taxon>Fungi</taxon>
        <taxon>Dikarya</taxon>
        <taxon>Ascomycota</taxon>
        <taxon>Pezizomycotina</taxon>
        <taxon>Sordariomycetes</taxon>
        <taxon>Hypocreomycetidae</taxon>
        <taxon>Glomerellales</taxon>
        <taxon>Glomerellaceae</taxon>
        <taxon>Colletotrichum</taxon>
        <taxon>Colletotrichum acutatum species complex</taxon>
    </lineage>
</organism>
<sequence length="81" mass="8847">MCIPLISTTSRSVFPLGLTLFQLLFHQSPGPVPTSELSRSSGPSICTGPVNCLHLRLQFSLSRPGRRLRSLPSASIRTTRN</sequence>
<dbReference type="GeneID" id="85474287"/>
<comment type="caution">
    <text evidence="1">The sequence shown here is derived from an EMBL/GenBank/DDBJ whole genome shotgun (WGS) entry which is preliminary data.</text>
</comment>
<evidence type="ECO:0000313" key="2">
    <source>
        <dbReference type="Proteomes" id="UP001243989"/>
    </source>
</evidence>
<dbReference type="Proteomes" id="UP001243989">
    <property type="component" value="Unassembled WGS sequence"/>
</dbReference>
<accession>A0AAJ0A0G5</accession>
<evidence type="ECO:0000313" key="1">
    <source>
        <dbReference type="EMBL" id="KAK1654170.1"/>
    </source>
</evidence>
<name>A0AAJ0A0G5_9PEZI</name>
<protein>
    <submittedName>
        <fullName evidence="1">Uncharacterized protein</fullName>
    </submittedName>
</protein>
<dbReference type="EMBL" id="JAHMHQ010000002">
    <property type="protein sequence ID" value="KAK1654170.1"/>
    <property type="molecule type" value="Genomic_DNA"/>
</dbReference>
<dbReference type="AlphaFoldDB" id="A0AAJ0A0G5"/>
<proteinExistence type="predicted"/>
<gene>
    <name evidence="1" type="ORF">BDP81DRAFT_415133</name>
</gene>
<reference evidence="1" key="1">
    <citation type="submission" date="2021-06" db="EMBL/GenBank/DDBJ databases">
        <title>Comparative genomics, transcriptomics and evolutionary studies reveal genomic signatures of adaptation to plant cell wall in hemibiotrophic fungi.</title>
        <authorList>
            <consortium name="DOE Joint Genome Institute"/>
            <person name="Baroncelli R."/>
            <person name="Diaz J.F."/>
            <person name="Benocci T."/>
            <person name="Peng M."/>
            <person name="Battaglia E."/>
            <person name="Haridas S."/>
            <person name="Andreopoulos W."/>
            <person name="Labutti K."/>
            <person name="Pangilinan J."/>
            <person name="Floch G.L."/>
            <person name="Makela M.R."/>
            <person name="Henrissat B."/>
            <person name="Grigoriev I.V."/>
            <person name="Crouch J.A."/>
            <person name="De Vries R.P."/>
            <person name="Sukno S.A."/>
            <person name="Thon M.R."/>
        </authorList>
    </citation>
    <scope>NUCLEOTIDE SEQUENCE</scope>
    <source>
        <strain evidence="1">CBS 102054</strain>
    </source>
</reference>
<keyword evidence="2" id="KW-1185">Reference proteome</keyword>
<dbReference type="RefSeq" id="XP_060450214.1">
    <property type="nucleotide sequence ID" value="XM_060589425.1"/>
</dbReference>